<gene>
    <name evidence="2" type="ORF">GWK47_015690</name>
</gene>
<evidence type="ECO:0000256" key="1">
    <source>
        <dbReference type="SAM" id="SignalP"/>
    </source>
</evidence>
<evidence type="ECO:0000313" key="3">
    <source>
        <dbReference type="Proteomes" id="UP000770661"/>
    </source>
</evidence>
<dbReference type="AlphaFoldDB" id="A0A8J5CK10"/>
<comment type="caution">
    <text evidence="2">The sequence shown here is derived from an EMBL/GenBank/DDBJ whole genome shotgun (WGS) entry which is preliminary data.</text>
</comment>
<name>A0A8J5CK10_CHIOP</name>
<organism evidence="2 3">
    <name type="scientific">Chionoecetes opilio</name>
    <name type="common">Atlantic snow crab</name>
    <name type="synonym">Cancer opilio</name>
    <dbReference type="NCBI Taxonomy" id="41210"/>
    <lineage>
        <taxon>Eukaryota</taxon>
        <taxon>Metazoa</taxon>
        <taxon>Ecdysozoa</taxon>
        <taxon>Arthropoda</taxon>
        <taxon>Crustacea</taxon>
        <taxon>Multicrustacea</taxon>
        <taxon>Malacostraca</taxon>
        <taxon>Eumalacostraca</taxon>
        <taxon>Eucarida</taxon>
        <taxon>Decapoda</taxon>
        <taxon>Pleocyemata</taxon>
        <taxon>Brachyura</taxon>
        <taxon>Eubrachyura</taxon>
        <taxon>Majoidea</taxon>
        <taxon>Majidae</taxon>
        <taxon>Chionoecetes</taxon>
    </lineage>
</organism>
<sequence length="115" mass="12676">MVTARCWTVSLPWLYASFSFQLSTGDWRNGASNFSSVKEKSDSLVTRSLKVPGKKDLGVLSPTLLVEVLVNGQLLHHLGLLLDRDFVAEQGKANKVRSQVSKVPLEGLPRGLRDL</sequence>
<evidence type="ECO:0008006" key="4">
    <source>
        <dbReference type="Google" id="ProtNLM"/>
    </source>
</evidence>
<feature type="signal peptide" evidence="1">
    <location>
        <begin position="1"/>
        <end position="25"/>
    </location>
</feature>
<proteinExistence type="predicted"/>
<accession>A0A8J5CK10</accession>
<protein>
    <recommendedName>
        <fullName evidence="4">Secreted protein</fullName>
    </recommendedName>
</protein>
<reference evidence="2" key="1">
    <citation type="submission" date="2020-07" db="EMBL/GenBank/DDBJ databases">
        <title>The High-quality genome of the commercially important snow crab, Chionoecetes opilio.</title>
        <authorList>
            <person name="Jeong J.-H."/>
            <person name="Ryu S."/>
        </authorList>
    </citation>
    <scope>NUCLEOTIDE SEQUENCE</scope>
    <source>
        <strain evidence="2">MADBK_172401_WGS</strain>
        <tissue evidence="2">Digestive gland</tissue>
    </source>
</reference>
<evidence type="ECO:0000313" key="2">
    <source>
        <dbReference type="EMBL" id="KAG0713670.1"/>
    </source>
</evidence>
<dbReference type="EMBL" id="JACEEZ010021222">
    <property type="protein sequence ID" value="KAG0713670.1"/>
    <property type="molecule type" value="Genomic_DNA"/>
</dbReference>
<feature type="chain" id="PRO_5035161072" description="Secreted protein" evidence="1">
    <location>
        <begin position="26"/>
        <end position="115"/>
    </location>
</feature>
<dbReference type="Proteomes" id="UP000770661">
    <property type="component" value="Unassembled WGS sequence"/>
</dbReference>
<keyword evidence="1" id="KW-0732">Signal</keyword>
<keyword evidence="3" id="KW-1185">Reference proteome</keyword>